<dbReference type="EMBL" id="JAUTBK010000002">
    <property type="protein sequence ID" value="MDQ1208299.1"/>
    <property type="molecule type" value="Genomic_DNA"/>
</dbReference>
<evidence type="ECO:0000313" key="2">
    <source>
        <dbReference type="Proteomes" id="UP001233360"/>
    </source>
</evidence>
<organism evidence="1 2">
    <name type="scientific">Acinetobacter baylyi</name>
    <dbReference type="NCBI Taxonomy" id="202950"/>
    <lineage>
        <taxon>Bacteria</taxon>
        <taxon>Pseudomonadati</taxon>
        <taxon>Pseudomonadota</taxon>
        <taxon>Gammaproteobacteria</taxon>
        <taxon>Moraxellales</taxon>
        <taxon>Moraxellaceae</taxon>
        <taxon>Acinetobacter</taxon>
    </lineage>
</organism>
<proteinExistence type="predicted"/>
<protein>
    <submittedName>
        <fullName evidence="1">Uncharacterized protein</fullName>
    </submittedName>
</protein>
<comment type="caution">
    <text evidence="1">The sequence shown here is derived from an EMBL/GenBank/DDBJ whole genome shotgun (WGS) entry which is preliminary data.</text>
</comment>
<sequence>MLLISGEITKFPSTGLDVQMTNQWIISRTNELVKTKKPNALKTATLINQAINQGKPINKIVVGVNDSRAITLNLGNEVN</sequence>
<reference evidence="1 2" key="1">
    <citation type="submission" date="2023-07" db="EMBL/GenBank/DDBJ databases">
        <title>Functional and genomic diversity of the sorghum phyllosphere microbiome.</title>
        <authorList>
            <person name="Shade A."/>
        </authorList>
    </citation>
    <scope>NUCLEOTIDE SEQUENCE [LARGE SCALE GENOMIC DNA]</scope>
    <source>
        <strain evidence="1 2">SORGH_AS_0887</strain>
    </source>
</reference>
<keyword evidence="2" id="KW-1185">Reference proteome</keyword>
<dbReference type="Proteomes" id="UP001233360">
    <property type="component" value="Unassembled WGS sequence"/>
</dbReference>
<accession>A0ABU0UUR3</accession>
<gene>
    <name evidence="1" type="ORF">QE380_001222</name>
</gene>
<name>A0ABU0UUR3_ACIBI</name>
<evidence type="ECO:0000313" key="1">
    <source>
        <dbReference type="EMBL" id="MDQ1208299.1"/>
    </source>
</evidence>